<name>A0A7T2S2D3_DELAC</name>
<dbReference type="RefSeq" id="WP_183019443.1">
    <property type="nucleotide sequence ID" value="NZ_CP065668.1"/>
</dbReference>
<accession>A0A7T2S2D3</accession>
<feature type="chain" id="PRO_5032442940" evidence="2">
    <location>
        <begin position="30"/>
        <end position="278"/>
    </location>
</feature>
<dbReference type="Proteomes" id="UP000594778">
    <property type="component" value="Chromosome"/>
</dbReference>
<protein>
    <submittedName>
        <fullName evidence="3">Uncharacterized protein</fullName>
    </submittedName>
</protein>
<dbReference type="EMBL" id="CP065668">
    <property type="protein sequence ID" value="QPS07650.1"/>
    <property type="molecule type" value="Genomic_DNA"/>
</dbReference>
<sequence>MTSSISTPHAARHLLAAALLACSVTAAWAAEPAKSAPATAPANAPATAPTALPATAAATDSVARTTAAVQATPEADLRITYEAMSVGSDGVQRSSVYTNRVYRRKARLWIEREMPAALRQSQDHGHDHAHGPHAGHAHDEARAAPLSIRRADDGKVGVEVILAKLRRVISVDLAHHGNVGYGGSFDNVYWIVPPTALQGMERVGKPHNGVQRYRGTAGEQTTVIDWDVANQFARRVERSDSHGTERIVVTASKLPAPLAQPWKAIEGYDKGDYSDLLD</sequence>
<organism evidence="3 4">
    <name type="scientific">Delftia acidovorans</name>
    <name type="common">Pseudomonas acidovorans</name>
    <name type="synonym">Comamonas acidovorans</name>
    <dbReference type="NCBI Taxonomy" id="80866"/>
    <lineage>
        <taxon>Bacteria</taxon>
        <taxon>Pseudomonadati</taxon>
        <taxon>Pseudomonadota</taxon>
        <taxon>Betaproteobacteria</taxon>
        <taxon>Burkholderiales</taxon>
        <taxon>Comamonadaceae</taxon>
        <taxon>Delftia</taxon>
    </lineage>
</organism>
<evidence type="ECO:0000313" key="4">
    <source>
        <dbReference type="Proteomes" id="UP000594778"/>
    </source>
</evidence>
<dbReference type="AlphaFoldDB" id="A0A7T2S2D3"/>
<feature type="compositionally biased region" description="Basic and acidic residues" evidence="1">
    <location>
        <begin position="121"/>
        <end position="140"/>
    </location>
</feature>
<evidence type="ECO:0000256" key="2">
    <source>
        <dbReference type="SAM" id="SignalP"/>
    </source>
</evidence>
<evidence type="ECO:0000313" key="3">
    <source>
        <dbReference type="EMBL" id="QPS07650.1"/>
    </source>
</evidence>
<gene>
    <name evidence="3" type="ORF">I6G66_25785</name>
</gene>
<feature type="region of interest" description="Disordered" evidence="1">
    <location>
        <begin position="119"/>
        <end position="140"/>
    </location>
</feature>
<proteinExistence type="predicted"/>
<feature type="signal peptide" evidence="2">
    <location>
        <begin position="1"/>
        <end position="29"/>
    </location>
</feature>
<keyword evidence="2" id="KW-0732">Signal</keyword>
<evidence type="ECO:0000256" key="1">
    <source>
        <dbReference type="SAM" id="MobiDB-lite"/>
    </source>
</evidence>
<reference evidence="3 4" key="1">
    <citation type="submission" date="2020-12" db="EMBL/GenBank/DDBJ databases">
        <title>FDA dAtabase for Regulatory Grade micrObial Sequences (FDA-ARGOS): Supporting development and validation of Infectious Disease Dx tests.</title>
        <authorList>
            <person name="Sproer C."/>
            <person name="Gronow S."/>
            <person name="Severitt S."/>
            <person name="Schroder I."/>
            <person name="Tallon L."/>
            <person name="Sadzewicz L."/>
            <person name="Zhao X."/>
            <person name="Boylan J."/>
            <person name="Ott S."/>
            <person name="Bowen H."/>
            <person name="Vavikolanu K."/>
            <person name="Mehta A."/>
            <person name="Aluvathingal J."/>
            <person name="Nadendla S."/>
            <person name="Lowell S."/>
            <person name="Myers T."/>
            <person name="Yan Y."/>
            <person name="Sichtig H."/>
        </authorList>
    </citation>
    <scope>NUCLEOTIDE SEQUENCE [LARGE SCALE GENOMIC DNA]</scope>
    <source>
        <strain evidence="3 4">FDAARGOS_909</strain>
    </source>
</reference>